<gene>
    <name evidence="1" type="ORF">NGB36_26035</name>
</gene>
<dbReference type="EMBL" id="JANFNG010000028">
    <property type="protein sequence ID" value="MCQ4083951.1"/>
    <property type="molecule type" value="Genomic_DNA"/>
</dbReference>
<organism evidence="1 2">
    <name type="scientific">Streptomyces humicola</name>
    <dbReference type="NCBI Taxonomy" id="2953240"/>
    <lineage>
        <taxon>Bacteria</taxon>
        <taxon>Bacillati</taxon>
        <taxon>Actinomycetota</taxon>
        <taxon>Actinomycetes</taxon>
        <taxon>Kitasatosporales</taxon>
        <taxon>Streptomycetaceae</taxon>
        <taxon>Streptomyces</taxon>
    </lineage>
</organism>
<accession>A0ABT1Q1Z6</accession>
<dbReference type="Proteomes" id="UP001057702">
    <property type="component" value="Unassembled WGS sequence"/>
</dbReference>
<reference evidence="1" key="1">
    <citation type="submission" date="2022-06" db="EMBL/GenBank/DDBJ databases">
        <title>Draft genome sequence of Streptomyces sp. RB6PN25 isolated from peat swamp forest in Thailand.</title>
        <authorList>
            <person name="Duangmal K."/>
            <person name="Klaysubun C."/>
        </authorList>
    </citation>
    <scope>NUCLEOTIDE SEQUENCE</scope>
    <source>
        <strain evidence="1">RB6PN25</strain>
    </source>
</reference>
<dbReference type="RefSeq" id="WP_255922988.1">
    <property type="nucleotide sequence ID" value="NZ_JANFNG010000028.1"/>
</dbReference>
<keyword evidence="2" id="KW-1185">Reference proteome</keyword>
<name>A0ABT1Q1Z6_9ACTN</name>
<comment type="caution">
    <text evidence="1">The sequence shown here is derived from an EMBL/GenBank/DDBJ whole genome shotgun (WGS) entry which is preliminary data.</text>
</comment>
<proteinExistence type="predicted"/>
<evidence type="ECO:0000313" key="1">
    <source>
        <dbReference type="EMBL" id="MCQ4083951.1"/>
    </source>
</evidence>
<evidence type="ECO:0000313" key="2">
    <source>
        <dbReference type="Proteomes" id="UP001057702"/>
    </source>
</evidence>
<sequence length="94" mass="10760">MSEQLHIEPLGDHEYLLRARETRGTVVSRFQANPSVLEELHVPEAEEQRVVNETAAFLAERQPLIDLPQMVDLEDVAAAYSDYVDVLSRRLTDR</sequence>
<protein>
    <submittedName>
        <fullName evidence="1">Uncharacterized protein</fullName>
    </submittedName>
</protein>